<dbReference type="GO" id="GO:1905502">
    <property type="term" value="F:acetyl-CoA binding"/>
    <property type="evidence" value="ECO:0007669"/>
    <property type="project" value="TreeGrafter"/>
</dbReference>
<evidence type="ECO:0000313" key="2">
    <source>
        <dbReference type="EMBL" id="PNF26445.1"/>
    </source>
</evidence>
<organism evidence="2 3">
    <name type="scientific">Cryptotermes secundus</name>
    <dbReference type="NCBI Taxonomy" id="105785"/>
    <lineage>
        <taxon>Eukaryota</taxon>
        <taxon>Metazoa</taxon>
        <taxon>Ecdysozoa</taxon>
        <taxon>Arthropoda</taxon>
        <taxon>Hexapoda</taxon>
        <taxon>Insecta</taxon>
        <taxon>Pterygota</taxon>
        <taxon>Neoptera</taxon>
        <taxon>Polyneoptera</taxon>
        <taxon>Dictyoptera</taxon>
        <taxon>Blattodea</taxon>
        <taxon>Blattoidea</taxon>
        <taxon>Termitoidae</taxon>
        <taxon>Kalotermitidae</taxon>
        <taxon>Cryptotermitinae</taxon>
        <taxon>Cryptotermes</taxon>
    </lineage>
</organism>
<sequence length="145" mass="15951">MMCEGHFSGSERLEVVEIHHHPQLLEQCCDILNMEWPRSKTVRLRSLMMSCDSLPTCLVLVQSSEVLGHSKLSPIPGLPLGCVIHSGSIVVHPEHRGKGLGKFLMAKTEECAKRTLPASGNVTASERCRCYSNRPVNIPPPPTVT</sequence>
<evidence type="ECO:0000259" key="1">
    <source>
        <dbReference type="PROSITE" id="PS51186"/>
    </source>
</evidence>
<keyword evidence="3" id="KW-1185">Reference proteome</keyword>
<dbReference type="InterPro" id="IPR016181">
    <property type="entry name" value="Acyl_CoA_acyltransferase"/>
</dbReference>
<gene>
    <name evidence="2" type="ORF">B7P43_G16448</name>
</gene>
<dbReference type="OrthoDB" id="329272at2759"/>
<dbReference type="PANTHER" id="PTHR13538">
    <property type="entry name" value="N-ACETYLTRANSFERASE 6"/>
    <property type="match status" value="1"/>
</dbReference>
<dbReference type="EMBL" id="NEVH01015852">
    <property type="protein sequence ID" value="PNF26445.1"/>
    <property type="molecule type" value="Genomic_DNA"/>
</dbReference>
<dbReference type="PROSITE" id="PS51186">
    <property type="entry name" value="GNAT"/>
    <property type="match status" value="1"/>
</dbReference>
<dbReference type="InterPro" id="IPR039840">
    <property type="entry name" value="NAA80"/>
</dbReference>
<proteinExistence type="predicted"/>
<name>A0A2J7QCZ5_9NEOP</name>
<accession>A0A2J7QCZ5</accession>
<protein>
    <recommendedName>
        <fullName evidence="1">N-acetyltransferase domain-containing protein</fullName>
    </recommendedName>
</protein>
<dbReference type="Proteomes" id="UP000235965">
    <property type="component" value="Unassembled WGS sequence"/>
</dbReference>
<dbReference type="AlphaFoldDB" id="A0A2J7QCZ5"/>
<dbReference type="GO" id="GO:0008080">
    <property type="term" value="F:N-acetyltransferase activity"/>
    <property type="evidence" value="ECO:0007669"/>
    <property type="project" value="InterPro"/>
</dbReference>
<dbReference type="FunCoup" id="A0A2J7QCZ5">
    <property type="interactions" value="238"/>
</dbReference>
<dbReference type="STRING" id="105785.A0A2J7QCZ5"/>
<dbReference type="InParanoid" id="A0A2J7QCZ5"/>
<dbReference type="SUPFAM" id="SSF55729">
    <property type="entry name" value="Acyl-CoA N-acyltransferases (Nat)"/>
    <property type="match status" value="1"/>
</dbReference>
<dbReference type="GO" id="GO:0005737">
    <property type="term" value="C:cytoplasm"/>
    <property type="evidence" value="ECO:0007669"/>
    <property type="project" value="TreeGrafter"/>
</dbReference>
<dbReference type="InterPro" id="IPR000182">
    <property type="entry name" value="GNAT_dom"/>
</dbReference>
<dbReference type="PANTHER" id="PTHR13538:SF4">
    <property type="entry name" value="N-ALPHA-ACETYLTRANSFERASE 80"/>
    <property type="match status" value="1"/>
</dbReference>
<dbReference type="CDD" id="cd04301">
    <property type="entry name" value="NAT_SF"/>
    <property type="match status" value="1"/>
</dbReference>
<dbReference type="Gene3D" id="3.40.630.30">
    <property type="match status" value="1"/>
</dbReference>
<evidence type="ECO:0000313" key="3">
    <source>
        <dbReference type="Proteomes" id="UP000235965"/>
    </source>
</evidence>
<feature type="domain" description="N-acetyltransferase" evidence="1">
    <location>
        <begin position="13"/>
        <end position="145"/>
    </location>
</feature>
<reference evidence="2 3" key="1">
    <citation type="submission" date="2017-12" db="EMBL/GenBank/DDBJ databases">
        <title>Hemimetabolous genomes reveal molecular basis of termite eusociality.</title>
        <authorList>
            <person name="Harrison M.C."/>
            <person name="Jongepier E."/>
            <person name="Robertson H.M."/>
            <person name="Arning N."/>
            <person name="Bitard-Feildel T."/>
            <person name="Chao H."/>
            <person name="Childers C.P."/>
            <person name="Dinh H."/>
            <person name="Doddapaneni H."/>
            <person name="Dugan S."/>
            <person name="Gowin J."/>
            <person name="Greiner C."/>
            <person name="Han Y."/>
            <person name="Hu H."/>
            <person name="Hughes D.S.T."/>
            <person name="Huylmans A.-K."/>
            <person name="Kemena C."/>
            <person name="Kremer L.P.M."/>
            <person name="Lee S.L."/>
            <person name="Lopez-Ezquerra A."/>
            <person name="Mallet L."/>
            <person name="Monroy-Kuhn J.M."/>
            <person name="Moser A."/>
            <person name="Murali S.C."/>
            <person name="Muzny D.M."/>
            <person name="Otani S."/>
            <person name="Piulachs M.-D."/>
            <person name="Poelchau M."/>
            <person name="Qu J."/>
            <person name="Schaub F."/>
            <person name="Wada-Katsumata A."/>
            <person name="Worley K.C."/>
            <person name="Xie Q."/>
            <person name="Ylla G."/>
            <person name="Poulsen M."/>
            <person name="Gibbs R.A."/>
            <person name="Schal C."/>
            <person name="Richards S."/>
            <person name="Belles X."/>
            <person name="Korb J."/>
            <person name="Bornberg-Bauer E."/>
        </authorList>
    </citation>
    <scope>NUCLEOTIDE SEQUENCE [LARGE SCALE GENOMIC DNA]</scope>
    <source>
        <tissue evidence="2">Whole body</tissue>
    </source>
</reference>
<dbReference type="Pfam" id="PF00583">
    <property type="entry name" value="Acetyltransf_1"/>
    <property type="match status" value="1"/>
</dbReference>
<comment type="caution">
    <text evidence="2">The sequence shown here is derived from an EMBL/GenBank/DDBJ whole genome shotgun (WGS) entry which is preliminary data.</text>
</comment>